<feature type="transmembrane region" description="Helical" evidence="2">
    <location>
        <begin position="273"/>
        <end position="297"/>
    </location>
</feature>
<dbReference type="Proteomes" id="UP001177023">
    <property type="component" value="Unassembled WGS sequence"/>
</dbReference>
<organism evidence="4 5">
    <name type="scientific">Mesorhabditis spiculigera</name>
    <dbReference type="NCBI Taxonomy" id="96644"/>
    <lineage>
        <taxon>Eukaryota</taxon>
        <taxon>Metazoa</taxon>
        <taxon>Ecdysozoa</taxon>
        <taxon>Nematoda</taxon>
        <taxon>Chromadorea</taxon>
        <taxon>Rhabditida</taxon>
        <taxon>Rhabditina</taxon>
        <taxon>Rhabditomorpha</taxon>
        <taxon>Rhabditoidea</taxon>
        <taxon>Rhabditidae</taxon>
        <taxon>Mesorhabditinae</taxon>
        <taxon>Mesorhabditis</taxon>
    </lineage>
</organism>
<proteinExistence type="predicted"/>
<evidence type="ECO:0000256" key="3">
    <source>
        <dbReference type="SAM" id="SignalP"/>
    </source>
</evidence>
<feature type="chain" id="PRO_5041220199" description="ZP domain-containing protein" evidence="3">
    <location>
        <begin position="19"/>
        <end position="440"/>
    </location>
</feature>
<gene>
    <name evidence="4" type="ORF">MSPICULIGERA_LOCUS3255</name>
</gene>
<name>A0AA36CAQ9_9BILA</name>
<protein>
    <recommendedName>
        <fullName evidence="6">ZP domain-containing protein</fullName>
    </recommendedName>
</protein>
<evidence type="ECO:0000256" key="1">
    <source>
        <dbReference type="SAM" id="MobiDB-lite"/>
    </source>
</evidence>
<feature type="non-terminal residue" evidence="4">
    <location>
        <position position="1"/>
    </location>
</feature>
<accession>A0AA36CAQ9</accession>
<evidence type="ECO:0000313" key="4">
    <source>
        <dbReference type="EMBL" id="CAJ0564581.1"/>
    </source>
</evidence>
<dbReference type="PANTHER" id="PTHR46560">
    <property type="entry name" value="CYPHER, ISOFORM B"/>
    <property type="match status" value="1"/>
</dbReference>
<feature type="region of interest" description="Disordered" evidence="1">
    <location>
        <begin position="361"/>
        <end position="405"/>
    </location>
</feature>
<evidence type="ECO:0008006" key="6">
    <source>
        <dbReference type="Google" id="ProtNLM"/>
    </source>
</evidence>
<comment type="caution">
    <text evidence="4">The sequence shown here is derived from an EMBL/GenBank/DDBJ whole genome shotgun (WGS) entry which is preliminary data.</text>
</comment>
<keyword evidence="2" id="KW-1133">Transmembrane helix</keyword>
<evidence type="ECO:0000256" key="2">
    <source>
        <dbReference type="SAM" id="Phobius"/>
    </source>
</evidence>
<keyword evidence="2" id="KW-0472">Membrane</keyword>
<sequence length="440" mass="48090">MLLLLPLVVLSSVQNAGANSELGVTWVCEDEQVVVSLISTTGFSGKIMTNRRDPECQASGDGMKKVNLTIPFANSSACGVVYDEKKHSYKVNVEVHTNPKLVVDSDSEYPIACAAPGRKAESFSPPSFDMTFQLKGSNIPVENLIFGEAYILTIKQFSENPLPFELTDEKGCPTKAGFFTPFSRSADDRTATASVPSMLKPEHSSELFFRCAVRLCRGGDPCTSHCRDDQDVVDQTTALLNSVDGSGDEVPAEDTRANVFYVNTTVRMGNEELVAYGLVFLIGYLMATLFHVTLWCCCCRGRGRRRQGDVRKEDIVVRRATETDYWISEPTAEAKEPKYGIVTPSPYYGVSRRLSNVSYASVQKNHSRPVRPAPPVPSVGRDYGVPSTISIPGQGTEMSDYGSSVDGKEYAPTTSTFMTHSTTAETDLGSPDSNHAMSYH</sequence>
<keyword evidence="5" id="KW-1185">Reference proteome</keyword>
<reference evidence="4" key="1">
    <citation type="submission" date="2023-06" db="EMBL/GenBank/DDBJ databases">
        <authorList>
            <person name="Delattre M."/>
        </authorList>
    </citation>
    <scope>NUCLEOTIDE SEQUENCE</scope>
    <source>
        <strain evidence="4">AF72</strain>
    </source>
</reference>
<evidence type="ECO:0000313" key="5">
    <source>
        <dbReference type="Proteomes" id="UP001177023"/>
    </source>
</evidence>
<dbReference type="AlphaFoldDB" id="A0AA36CAQ9"/>
<feature type="signal peptide" evidence="3">
    <location>
        <begin position="1"/>
        <end position="18"/>
    </location>
</feature>
<keyword evidence="3" id="KW-0732">Signal</keyword>
<keyword evidence="2" id="KW-0812">Transmembrane</keyword>
<feature type="compositionally biased region" description="Polar residues" evidence="1">
    <location>
        <begin position="387"/>
        <end position="397"/>
    </location>
</feature>
<dbReference type="PANTHER" id="PTHR46560:SF11">
    <property type="entry name" value="GH09980P"/>
    <property type="match status" value="1"/>
</dbReference>
<dbReference type="EMBL" id="CATQJA010000896">
    <property type="protein sequence ID" value="CAJ0564581.1"/>
    <property type="molecule type" value="Genomic_DNA"/>
</dbReference>